<name>A0AA36ALX2_OCTVU</name>
<accession>A0AA36ALX2</accession>
<organism evidence="1 2">
    <name type="scientific">Octopus vulgaris</name>
    <name type="common">Common octopus</name>
    <dbReference type="NCBI Taxonomy" id="6645"/>
    <lineage>
        <taxon>Eukaryota</taxon>
        <taxon>Metazoa</taxon>
        <taxon>Spiralia</taxon>
        <taxon>Lophotrochozoa</taxon>
        <taxon>Mollusca</taxon>
        <taxon>Cephalopoda</taxon>
        <taxon>Coleoidea</taxon>
        <taxon>Octopodiformes</taxon>
        <taxon>Octopoda</taxon>
        <taxon>Incirrata</taxon>
        <taxon>Octopodidae</taxon>
        <taxon>Octopus</taxon>
    </lineage>
</organism>
<protein>
    <submittedName>
        <fullName evidence="1">Uncharacterized protein</fullName>
    </submittedName>
</protein>
<sequence length="78" mass="8542">MQPCLTSVAVSNIGRTAARIHAALRVPLQKLQGVATPAGNQRDSQDIPECISVNTVKYLLKFICFPTLSLFSQRLSEK</sequence>
<dbReference type="Proteomes" id="UP001162480">
    <property type="component" value="Chromosome 2"/>
</dbReference>
<gene>
    <name evidence="1" type="ORF">OCTVUL_1B028201</name>
</gene>
<reference evidence="1" key="1">
    <citation type="submission" date="2023-08" db="EMBL/GenBank/DDBJ databases">
        <authorList>
            <person name="Alioto T."/>
            <person name="Alioto T."/>
            <person name="Gomez Garrido J."/>
        </authorList>
    </citation>
    <scope>NUCLEOTIDE SEQUENCE</scope>
</reference>
<dbReference type="EMBL" id="OX597815">
    <property type="protein sequence ID" value="CAI9718615.1"/>
    <property type="molecule type" value="Genomic_DNA"/>
</dbReference>
<dbReference type="AlphaFoldDB" id="A0AA36ALX2"/>
<proteinExistence type="predicted"/>
<evidence type="ECO:0000313" key="2">
    <source>
        <dbReference type="Proteomes" id="UP001162480"/>
    </source>
</evidence>
<evidence type="ECO:0000313" key="1">
    <source>
        <dbReference type="EMBL" id="CAI9718615.1"/>
    </source>
</evidence>
<keyword evidence="2" id="KW-1185">Reference proteome</keyword>